<organism evidence="2 3">
    <name type="scientific">Hyunsoonleella flava</name>
    <dbReference type="NCBI Taxonomy" id="2527939"/>
    <lineage>
        <taxon>Bacteria</taxon>
        <taxon>Pseudomonadati</taxon>
        <taxon>Bacteroidota</taxon>
        <taxon>Flavobacteriia</taxon>
        <taxon>Flavobacteriales</taxon>
        <taxon>Flavobacteriaceae</taxon>
    </lineage>
</organism>
<feature type="region of interest" description="Disordered" evidence="1">
    <location>
        <begin position="132"/>
        <end position="242"/>
    </location>
</feature>
<reference evidence="2 3" key="1">
    <citation type="submission" date="2019-02" db="EMBL/GenBank/DDBJ databases">
        <title>Hyunsoonleella sp., isolated from marine sediment.</title>
        <authorList>
            <person name="Liu B.-T."/>
        </authorList>
    </citation>
    <scope>NUCLEOTIDE SEQUENCE [LARGE SCALE GENOMIC DNA]</scope>
    <source>
        <strain evidence="2 3">T58</strain>
    </source>
</reference>
<dbReference type="EMBL" id="SIRT01000001">
    <property type="protein sequence ID" value="TBN06800.1"/>
    <property type="molecule type" value="Genomic_DNA"/>
</dbReference>
<accession>A0A4Q9FLZ8</accession>
<dbReference type="Gene3D" id="4.10.1080.10">
    <property type="entry name" value="TSP type-3 repeat"/>
    <property type="match status" value="1"/>
</dbReference>
<feature type="compositionally biased region" description="Acidic residues" evidence="1">
    <location>
        <begin position="152"/>
        <end position="175"/>
    </location>
</feature>
<dbReference type="RefSeq" id="WP_130962787.1">
    <property type="nucleotide sequence ID" value="NZ_SIRT01000001.1"/>
</dbReference>
<evidence type="ECO:0000313" key="2">
    <source>
        <dbReference type="EMBL" id="TBN06800.1"/>
    </source>
</evidence>
<dbReference type="OrthoDB" id="1159446at2"/>
<protein>
    <recommendedName>
        <fullName evidence="4">FKBP-type peptidyl-prolyl cis-trans isomerase FkpA</fullName>
    </recommendedName>
</protein>
<sequence>MRRLSSLLLSYGFLVIFSCSDGDVIDFEFDFDDTFVACGEVDLLLYKTKEDPSETVSVLISSYTLDDIFEEDPDNDSLVIPKPNVRFTYRTYDRPDLPKDLFCSSVPPEGLNIVVDQNDATAVATIIRTFTEDDNDGIPAELENQDPNGDGDFSDAQDTDNDGIPDYLDQDDDGDNVLTANENPDPDGNGDLSDAQDTDGNGTPDYLDSDDDGDGVLTRDEETDTQDQNPLNDITNSDIGADYLNPSVTTSTPAMAYKEHSISRTFVVRLVVSDIRIDFLSQDEFDFGILTGESKLSGSTEITPDFP</sequence>
<dbReference type="Proteomes" id="UP000291142">
    <property type="component" value="Unassembled WGS sequence"/>
</dbReference>
<name>A0A4Q9FLZ8_9FLAO</name>
<comment type="caution">
    <text evidence="2">The sequence shown here is derived from an EMBL/GenBank/DDBJ whole genome shotgun (WGS) entry which is preliminary data.</text>
</comment>
<dbReference type="GO" id="GO:0005509">
    <property type="term" value="F:calcium ion binding"/>
    <property type="evidence" value="ECO:0007669"/>
    <property type="project" value="InterPro"/>
</dbReference>
<feature type="compositionally biased region" description="Polar residues" evidence="1">
    <location>
        <begin position="226"/>
        <end position="238"/>
    </location>
</feature>
<dbReference type="PROSITE" id="PS51257">
    <property type="entry name" value="PROKAR_LIPOPROTEIN"/>
    <property type="match status" value="1"/>
</dbReference>
<dbReference type="AlphaFoldDB" id="A0A4Q9FLZ8"/>
<evidence type="ECO:0000256" key="1">
    <source>
        <dbReference type="SAM" id="MobiDB-lite"/>
    </source>
</evidence>
<gene>
    <name evidence="2" type="ORF">EYD45_02635</name>
</gene>
<evidence type="ECO:0000313" key="3">
    <source>
        <dbReference type="Proteomes" id="UP000291142"/>
    </source>
</evidence>
<evidence type="ECO:0008006" key="4">
    <source>
        <dbReference type="Google" id="ProtNLM"/>
    </source>
</evidence>
<proteinExistence type="predicted"/>
<dbReference type="InterPro" id="IPR028974">
    <property type="entry name" value="TSP_type-3_rpt"/>
</dbReference>
<keyword evidence="3" id="KW-1185">Reference proteome</keyword>